<dbReference type="PANTHER" id="PTHR37419:SF1">
    <property type="entry name" value="SERINE_THREONINE-PROTEIN KINASE TOXIN HIPA"/>
    <property type="match status" value="1"/>
</dbReference>
<dbReference type="GO" id="GO:0005829">
    <property type="term" value="C:cytosol"/>
    <property type="evidence" value="ECO:0007669"/>
    <property type="project" value="TreeGrafter"/>
</dbReference>
<dbReference type="GO" id="GO:0004674">
    <property type="term" value="F:protein serine/threonine kinase activity"/>
    <property type="evidence" value="ECO:0007669"/>
    <property type="project" value="TreeGrafter"/>
</dbReference>
<organism evidence="5 6">
    <name type="scientific">Poseidonibacter ostreae</name>
    <dbReference type="NCBI Taxonomy" id="2654171"/>
    <lineage>
        <taxon>Bacteria</taxon>
        <taxon>Pseudomonadati</taxon>
        <taxon>Campylobacterota</taxon>
        <taxon>Epsilonproteobacteria</taxon>
        <taxon>Campylobacterales</taxon>
        <taxon>Arcobacteraceae</taxon>
        <taxon>Poseidonibacter</taxon>
    </lineage>
</organism>
<dbReference type="EMBL" id="WFKK01000045">
    <property type="protein sequence ID" value="KAB7886201.1"/>
    <property type="molecule type" value="Genomic_DNA"/>
</dbReference>
<keyword evidence="2" id="KW-0808">Transferase</keyword>
<evidence type="ECO:0000313" key="6">
    <source>
        <dbReference type="Proteomes" id="UP000472839"/>
    </source>
</evidence>
<dbReference type="InterPro" id="IPR052028">
    <property type="entry name" value="HipA_Ser/Thr_kinase"/>
</dbReference>
<dbReference type="InterPro" id="IPR012893">
    <property type="entry name" value="HipA-like_C"/>
</dbReference>
<dbReference type="SUPFAM" id="SSF46785">
    <property type="entry name" value="Winged helix' DNA-binding domain"/>
    <property type="match status" value="1"/>
</dbReference>
<evidence type="ECO:0000259" key="4">
    <source>
        <dbReference type="Pfam" id="PF07804"/>
    </source>
</evidence>
<evidence type="ECO:0000313" key="5">
    <source>
        <dbReference type="EMBL" id="KAB7886201.1"/>
    </source>
</evidence>
<comment type="similarity">
    <text evidence="1">Belongs to the HipA Ser/Thr kinase family.</text>
</comment>
<feature type="domain" description="HipA-like C-terminal" evidence="4">
    <location>
        <begin position="242"/>
        <end position="478"/>
    </location>
</feature>
<accession>A0A6L4WQ21</accession>
<sequence>MIIFNKNLNNYYFAQYRTKRKIMKIDNLSRNQRNIIAVLEKVKEGTTSELTKELGLPRRTFLDNINFLIKHELVKKSGSGKGTFYSRVIINEYIAKEITVFKEGIRFGVLQFGANGFKFLYDKNYKGEKPTDLLENVQRSDLFPEFENLIPEYDRRDKLVNKYDIEYLSELLVHLKNTHGAYDFVNSYEESKYVSDYSNRPSWFSVKNKILGSNNYPNVLYGFNLNIEKEILTAKTEGEHSALSGNQNKVDINIDFENRDITEVKKDEVALYLLKPYSEDLSNYFEQFKKRDKGYYPHIAINEHLFMSFAKNELHFNVPYTALIEGEKEFHYITKRYDRYKNYKYHQKDFAQYLGIKSTQKYKTTSEILFTKLNKIIYSEDEKFDALRFYFYSSIIKHGDLHAKNIGALNIGREKNILAPLYDVISVGVYYGNSDALGLSINSRYLNKKVKFRVEDFYGLADILGINKDKFKIAAKEILITFIEKFPTYIEKSKELLKYSSLEINNTRNGYTNFIIKLANFYNERIVEFMKLDILRDLNIESYKEKLQEDKLLKYSKLELRQLHENYKIQKD</sequence>
<dbReference type="Pfam" id="PF07804">
    <property type="entry name" value="HipA_C"/>
    <property type="match status" value="1"/>
</dbReference>
<comment type="caution">
    <text evidence="5">The sequence shown here is derived from an EMBL/GenBank/DDBJ whole genome shotgun (WGS) entry which is preliminary data.</text>
</comment>
<name>A0A6L4WQ21_9BACT</name>
<gene>
    <name evidence="5" type="ORF">GBG19_12725</name>
</gene>
<evidence type="ECO:0000256" key="3">
    <source>
        <dbReference type="ARBA" id="ARBA00022777"/>
    </source>
</evidence>
<dbReference type="AlphaFoldDB" id="A0A6L4WQ21"/>
<keyword evidence="3" id="KW-0418">Kinase</keyword>
<dbReference type="Proteomes" id="UP000472839">
    <property type="component" value="Unassembled WGS sequence"/>
</dbReference>
<proteinExistence type="inferred from homology"/>
<reference evidence="5 6" key="1">
    <citation type="submission" date="2019-10" db="EMBL/GenBank/DDBJ databases">
        <title>Poseidonibacter ostreae sp. nov., isolated from the gut of the Ostrea denselamellosa.</title>
        <authorList>
            <person name="Choi A."/>
        </authorList>
    </citation>
    <scope>NUCLEOTIDE SEQUENCE [LARGE SCALE GENOMIC DNA]</scope>
    <source>
        <strain evidence="5 6">SJOD-M-33</strain>
    </source>
</reference>
<dbReference type="InterPro" id="IPR036390">
    <property type="entry name" value="WH_DNA-bd_sf"/>
</dbReference>
<evidence type="ECO:0000256" key="1">
    <source>
        <dbReference type="ARBA" id="ARBA00010164"/>
    </source>
</evidence>
<protein>
    <recommendedName>
        <fullName evidence="4">HipA-like C-terminal domain-containing protein</fullName>
    </recommendedName>
</protein>
<dbReference type="Gene3D" id="1.10.10.10">
    <property type="entry name" value="Winged helix-like DNA-binding domain superfamily/Winged helix DNA-binding domain"/>
    <property type="match status" value="1"/>
</dbReference>
<dbReference type="InterPro" id="IPR036388">
    <property type="entry name" value="WH-like_DNA-bd_sf"/>
</dbReference>
<evidence type="ECO:0000256" key="2">
    <source>
        <dbReference type="ARBA" id="ARBA00022679"/>
    </source>
</evidence>
<dbReference type="PANTHER" id="PTHR37419">
    <property type="entry name" value="SERINE/THREONINE-PROTEIN KINASE TOXIN HIPA"/>
    <property type="match status" value="1"/>
</dbReference>